<dbReference type="Pfam" id="PF16983">
    <property type="entry name" value="MFS_MOT1"/>
    <property type="match status" value="2"/>
</dbReference>
<feature type="compositionally biased region" description="Gly residues" evidence="1">
    <location>
        <begin position="27"/>
        <end position="37"/>
    </location>
</feature>
<dbReference type="Proteomes" id="UP001287286">
    <property type="component" value="Unassembled WGS sequence"/>
</dbReference>
<proteinExistence type="predicted"/>
<feature type="transmembrane region" description="Helical" evidence="2">
    <location>
        <begin position="442"/>
        <end position="465"/>
    </location>
</feature>
<reference evidence="3 4" key="1">
    <citation type="journal article" date="2024" name="Microbiol. Resour. Announc.">
        <title>Genome annotations for the ascomycete fungi Trichoderma harzianum, Trichoderma aggressivum, and Purpureocillium lilacinum.</title>
        <authorList>
            <person name="Beijen E.P.W."/>
            <person name="Ohm R.A."/>
        </authorList>
    </citation>
    <scope>NUCLEOTIDE SEQUENCE [LARGE SCALE GENOMIC DNA]</scope>
    <source>
        <strain evidence="3 4">CBS 150709</strain>
    </source>
</reference>
<dbReference type="EMBL" id="JAWRVI010000035">
    <property type="protein sequence ID" value="KAK4087052.1"/>
    <property type="molecule type" value="Genomic_DNA"/>
</dbReference>
<name>A0ABR0BSS9_PURLI</name>
<feature type="transmembrane region" description="Helical" evidence="2">
    <location>
        <begin position="266"/>
        <end position="290"/>
    </location>
</feature>
<feature type="region of interest" description="Disordered" evidence="1">
    <location>
        <begin position="14"/>
        <end position="70"/>
    </location>
</feature>
<gene>
    <name evidence="3" type="ORF">Purlil1_8571</name>
</gene>
<evidence type="ECO:0000256" key="2">
    <source>
        <dbReference type="SAM" id="Phobius"/>
    </source>
</evidence>
<dbReference type="PANTHER" id="PTHR31970:SF9">
    <property type="entry name" value="MOLYBDATE TRANSPORTER 2"/>
    <property type="match status" value="1"/>
</dbReference>
<evidence type="ECO:0000313" key="4">
    <source>
        <dbReference type="Proteomes" id="UP001287286"/>
    </source>
</evidence>
<keyword evidence="2" id="KW-0472">Membrane</keyword>
<feature type="transmembrane region" description="Helical" evidence="2">
    <location>
        <begin position="351"/>
        <end position="370"/>
    </location>
</feature>
<sequence length="616" mass="66202">MGFREFSGLLLKSESQGTAGRRKLHGRSGGWAGGGHAPNGVRRGGLEGRGPLRASYRRGNGTPRRRHGGREVTLISASYIGVGFACPEKGSRHHDAQDTYLDLSGREASRHGVAAHAGRQLSGSSLPIRRPQRPHPHREPAAAASSRPSITHTPFVPSRLAGTIISIIMVASWLAQVRRNNAHNVSTFRRAPLAEISGSLGDLGTLLPLMIALAVQGSIELGSTLVFTGVFNILTGLTFGIPLPVQPMKAIASAAISGREDPSMAVVTAAGQWVGAAVLIMSVTGLLRWAVAVVPIPVVKGIQLGAGLSLILGAGSSLLQPLHWIDPVLDNRLWALFAFLVLIGTQHLPRFPYALCFFVLAIVFSLIQVLSSHHSLPWFHVWHPHFSWPTWISAHDAPALWMAIGQLPLTTLNSIIAVSALAADLLPDLPTPSVTSVGMSVALMNLTGTWFGAMPVCHGAGGLAAQYRFGARSGASIIFLGLIKLVLGLVFGETLVDLLRQYPKSLLGIMVLAAGLELAKVGHTLNQGAPDLWQESAEREGSSVITRKHRTLSDEERLERWTVMLMTTAGIMAFRNDAVGFLAGMLCHWAYRASSWFTNWKLRRSGRLAELNPLLR</sequence>
<evidence type="ECO:0008006" key="5">
    <source>
        <dbReference type="Google" id="ProtNLM"/>
    </source>
</evidence>
<protein>
    <recommendedName>
        <fullName evidence="5">Sulfate transporter</fullName>
    </recommendedName>
</protein>
<feature type="transmembrane region" description="Helical" evidence="2">
    <location>
        <begin position="225"/>
        <end position="245"/>
    </location>
</feature>
<keyword evidence="2" id="KW-1133">Transmembrane helix</keyword>
<feature type="transmembrane region" description="Helical" evidence="2">
    <location>
        <begin position="156"/>
        <end position="175"/>
    </location>
</feature>
<feature type="transmembrane region" description="Helical" evidence="2">
    <location>
        <begin position="477"/>
        <end position="496"/>
    </location>
</feature>
<keyword evidence="4" id="KW-1185">Reference proteome</keyword>
<feature type="transmembrane region" description="Helical" evidence="2">
    <location>
        <begin position="329"/>
        <end position="345"/>
    </location>
</feature>
<dbReference type="InterPro" id="IPR031563">
    <property type="entry name" value="MOT1/MOT2"/>
</dbReference>
<keyword evidence="2" id="KW-0812">Transmembrane</keyword>
<organism evidence="3 4">
    <name type="scientific">Purpureocillium lilacinum</name>
    <name type="common">Paecilomyces lilacinus</name>
    <dbReference type="NCBI Taxonomy" id="33203"/>
    <lineage>
        <taxon>Eukaryota</taxon>
        <taxon>Fungi</taxon>
        <taxon>Dikarya</taxon>
        <taxon>Ascomycota</taxon>
        <taxon>Pezizomycotina</taxon>
        <taxon>Sordariomycetes</taxon>
        <taxon>Hypocreomycetidae</taxon>
        <taxon>Hypocreales</taxon>
        <taxon>Ophiocordycipitaceae</taxon>
        <taxon>Purpureocillium</taxon>
    </lineage>
</organism>
<accession>A0ABR0BSS9</accession>
<evidence type="ECO:0000313" key="3">
    <source>
        <dbReference type="EMBL" id="KAK4087052.1"/>
    </source>
</evidence>
<feature type="region of interest" description="Disordered" evidence="1">
    <location>
        <begin position="108"/>
        <end position="150"/>
    </location>
</feature>
<evidence type="ECO:0000256" key="1">
    <source>
        <dbReference type="SAM" id="MobiDB-lite"/>
    </source>
</evidence>
<dbReference type="PANTHER" id="PTHR31970">
    <property type="match status" value="1"/>
</dbReference>
<comment type="caution">
    <text evidence="3">The sequence shown here is derived from an EMBL/GenBank/DDBJ whole genome shotgun (WGS) entry which is preliminary data.</text>
</comment>